<comment type="similarity">
    <text evidence="1">In the N-terminal section; belongs to the LXG family.</text>
</comment>
<name>A0A0D6DVN8_9LACT</name>
<dbReference type="KEGG" id="lpk:LACPI_0355"/>
<dbReference type="RefSeq" id="WP_047914818.1">
    <property type="nucleotide sequence ID" value="NZ_LN774769.1"/>
</dbReference>
<evidence type="ECO:0000256" key="1">
    <source>
        <dbReference type="ARBA" id="ARBA00034117"/>
    </source>
</evidence>
<protein>
    <submittedName>
        <fullName evidence="3">Putative LXG domain-containing toxin</fullName>
    </submittedName>
</protein>
<dbReference type="InterPro" id="IPR006829">
    <property type="entry name" value="LXG_dom"/>
</dbReference>
<dbReference type="Proteomes" id="UP000033166">
    <property type="component" value="Chromosome I"/>
</dbReference>
<dbReference type="AlphaFoldDB" id="A0A0D6DVN8"/>
<dbReference type="HOGENOM" id="CLU_040018_0_0_9"/>
<dbReference type="EMBL" id="LN774769">
    <property type="protein sequence ID" value="CEN27555.1"/>
    <property type="molecule type" value="Genomic_DNA"/>
</dbReference>
<reference evidence="4" key="1">
    <citation type="submission" date="2015-01" db="EMBL/GenBank/DDBJ databases">
        <authorList>
            <person name="Andreevskaya M."/>
        </authorList>
    </citation>
    <scope>NUCLEOTIDE SEQUENCE [LARGE SCALE GENOMIC DNA]</scope>
    <source>
        <strain evidence="4">MKFS47</strain>
    </source>
</reference>
<accession>A0A0D6DVN8</accession>
<evidence type="ECO:0000259" key="2">
    <source>
        <dbReference type="PROSITE" id="PS51756"/>
    </source>
</evidence>
<sequence length="525" mass="57738">MGVIFVKSESRQFISDCQSNIQNGQDVIQDLKSGCAHLMQAIDGKRLSGAAYTAGKGLFGELIVPVITRFGQAIEEMQADLRCYSSADQAIQAASTNKLDEDKLTQQIRDYEAYRQTVKLTADALNSQAFEILAMSNPVTAMVALADQLFNIRGKLNAYLTSLDQDIDKLKNDLRLLQTFVSQTQGLFRDSTSRIKLAMQGISVLGKMKVNADGTYRFPKGIDERWFEEVINTKPSSEMLKNMAEQLGIPFNDFKYLYGLQKKVGKRTDIKYFLGIMTLMKPGSLSKDKFLSFGGHGQKTLNYLMQDWRAIKKYLRTLDHPAATKLLARMDGSFNQFLKKIEKLKDFKGIAKYTKPLNKYVGWGTDYLKKGTLAASNKLSILKPLGKLATRAGLVAMVASASYDGVTSYNDKKSDAYHNVGKAAVRAGVKQLKSAGPIEWGMAGAAVGGPIAPITAGVGFAFGSLNLIWGALDPKRKDKFYSFVEKSGDWLVDKVADTGKSIGKASKGTWQSVTSFFGGGQQAYD</sequence>
<feature type="domain" description="LXG" evidence="2">
    <location>
        <begin position="8"/>
        <end position="247"/>
    </location>
</feature>
<gene>
    <name evidence="3" type="ORF">LACPI_0355</name>
</gene>
<proteinExistence type="inferred from homology"/>
<evidence type="ECO:0000313" key="4">
    <source>
        <dbReference type="Proteomes" id="UP000033166"/>
    </source>
</evidence>
<organism evidence="3 4">
    <name type="scientific">Pseudolactococcus piscium MKFS47</name>
    <dbReference type="NCBI Taxonomy" id="297352"/>
    <lineage>
        <taxon>Bacteria</taxon>
        <taxon>Bacillati</taxon>
        <taxon>Bacillota</taxon>
        <taxon>Bacilli</taxon>
        <taxon>Lactobacillales</taxon>
        <taxon>Streptococcaceae</taxon>
        <taxon>Pseudolactococcus</taxon>
    </lineage>
</organism>
<dbReference type="PROSITE" id="PS51756">
    <property type="entry name" value="LXG"/>
    <property type="match status" value="1"/>
</dbReference>
<evidence type="ECO:0000313" key="3">
    <source>
        <dbReference type="EMBL" id="CEN27555.1"/>
    </source>
</evidence>
<dbReference type="Pfam" id="PF04740">
    <property type="entry name" value="LXG"/>
    <property type="match status" value="1"/>
</dbReference>